<accession>A0AAE5QW58</accession>
<evidence type="ECO:0000313" key="1">
    <source>
        <dbReference type="EMBL" id="PIH09052.1"/>
    </source>
</evidence>
<gene>
    <name evidence="1" type="ORF">CTJ08_13115</name>
</gene>
<reference evidence="1 2" key="1">
    <citation type="submission" date="2017-10" db="EMBL/GenBank/DDBJ databases">
        <title>genome sequences of Staph epi in chlorhexidine trial.</title>
        <authorList>
            <person name="Greninger A.L."/>
            <person name="Addetia A."/>
            <person name="Qin X."/>
            <person name="Zerr D."/>
        </authorList>
    </citation>
    <scope>NUCLEOTIDE SEQUENCE [LARGE SCALE GENOMIC DNA]</scope>
    <source>
        <strain evidence="1 2">SCH-17</strain>
    </source>
</reference>
<dbReference type="EMBL" id="PEJG01000063">
    <property type="protein sequence ID" value="PIH09052.1"/>
    <property type="molecule type" value="Genomic_DNA"/>
</dbReference>
<dbReference type="Proteomes" id="UP000228502">
    <property type="component" value="Unassembled WGS sequence"/>
</dbReference>
<dbReference type="AlphaFoldDB" id="A0AAE5QW58"/>
<sequence>MIIASITGYGIKSFIDMNQANKIENQNKKEELDSLLSKHDYKKAIKLYPNNTNEIVNYAYKNNDVNGLELVIADKDDAQAKIYKGLLEKNPEKTTGLYMKNKNKIKLSDSDLEQVGMMMLDDNKVDQAIDINKNLKSKKLGQKIKDYKILSQYKEKKTKQVKEDK</sequence>
<comment type="caution">
    <text evidence="1">The sequence shown here is derived from an EMBL/GenBank/DDBJ whole genome shotgun (WGS) entry which is preliminary data.</text>
</comment>
<evidence type="ECO:0000313" key="2">
    <source>
        <dbReference type="Proteomes" id="UP000228502"/>
    </source>
</evidence>
<proteinExistence type="predicted"/>
<protein>
    <submittedName>
        <fullName evidence="1">Uncharacterized protein</fullName>
    </submittedName>
</protein>
<organism evidence="1 2">
    <name type="scientific">Staphylococcus epidermidis</name>
    <dbReference type="NCBI Taxonomy" id="1282"/>
    <lineage>
        <taxon>Bacteria</taxon>
        <taxon>Bacillati</taxon>
        <taxon>Bacillota</taxon>
        <taxon>Bacilli</taxon>
        <taxon>Bacillales</taxon>
        <taxon>Staphylococcaceae</taxon>
        <taxon>Staphylococcus</taxon>
    </lineage>
</organism>
<name>A0AAE5QW58_STAEP</name>